<feature type="compositionally biased region" description="Basic and acidic residues" evidence="2">
    <location>
        <begin position="162"/>
        <end position="188"/>
    </location>
</feature>
<proteinExistence type="predicted"/>
<dbReference type="PROSITE" id="PS50089">
    <property type="entry name" value="ZF_RING_2"/>
    <property type="match status" value="1"/>
</dbReference>
<evidence type="ECO:0000256" key="2">
    <source>
        <dbReference type="SAM" id="MobiDB-lite"/>
    </source>
</evidence>
<dbReference type="GO" id="GO:0008270">
    <property type="term" value="F:zinc ion binding"/>
    <property type="evidence" value="ECO:0007669"/>
    <property type="project" value="UniProtKB-KW"/>
</dbReference>
<feature type="compositionally biased region" description="Polar residues" evidence="2">
    <location>
        <begin position="957"/>
        <end position="969"/>
    </location>
</feature>
<feature type="region of interest" description="Disordered" evidence="2">
    <location>
        <begin position="31"/>
        <end position="250"/>
    </location>
</feature>
<dbReference type="Pfam" id="PF13639">
    <property type="entry name" value="zf-RING_2"/>
    <property type="match status" value="1"/>
</dbReference>
<dbReference type="OrthoDB" id="8062037at2759"/>
<feature type="compositionally biased region" description="Pro residues" evidence="2">
    <location>
        <begin position="693"/>
        <end position="702"/>
    </location>
</feature>
<evidence type="ECO:0000313" key="5">
    <source>
        <dbReference type="Proteomes" id="UP000193067"/>
    </source>
</evidence>
<dbReference type="SUPFAM" id="SSF57850">
    <property type="entry name" value="RING/U-box"/>
    <property type="match status" value="1"/>
</dbReference>
<feature type="compositionally biased region" description="Pro residues" evidence="2">
    <location>
        <begin position="654"/>
        <end position="669"/>
    </location>
</feature>
<feature type="compositionally biased region" description="Low complexity" evidence="2">
    <location>
        <begin position="528"/>
        <end position="551"/>
    </location>
</feature>
<reference evidence="4 5" key="1">
    <citation type="journal article" date="2015" name="Biotechnol. Biofuels">
        <title>Enhanced degradation of softwood versus hardwood by the white-rot fungus Pycnoporus coccineus.</title>
        <authorList>
            <person name="Couturier M."/>
            <person name="Navarro D."/>
            <person name="Chevret D."/>
            <person name="Henrissat B."/>
            <person name="Piumi F."/>
            <person name="Ruiz-Duenas F.J."/>
            <person name="Martinez A.T."/>
            <person name="Grigoriev I.V."/>
            <person name="Riley R."/>
            <person name="Lipzen A."/>
            <person name="Berrin J.G."/>
            <person name="Master E.R."/>
            <person name="Rosso M.N."/>
        </authorList>
    </citation>
    <scope>NUCLEOTIDE SEQUENCE [LARGE SCALE GENOMIC DNA]</scope>
    <source>
        <strain evidence="4 5">BRFM310</strain>
    </source>
</reference>
<organism evidence="4 5">
    <name type="scientific">Trametes coccinea (strain BRFM310)</name>
    <name type="common">Pycnoporus coccineus</name>
    <dbReference type="NCBI Taxonomy" id="1353009"/>
    <lineage>
        <taxon>Eukaryota</taxon>
        <taxon>Fungi</taxon>
        <taxon>Dikarya</taxon>
        <taxon>Basidiomycota</taxon>
        <taxon>Agaricomycotina</taxon>
        <taxon>Agaricomycetes</taxon>
        <taxon>Polyporales</taxon>
        <taxon>Polyporaceae</taxon>
        <taxon>Trametes</taxon>
    </lineage>
</organism>
<evidence type="ECO:0000259" key="3">
    <source>
        <dbReference type="PROSITE" id="PS50089"/>
    </source>
</evidence>
<feature type="region of interest" description="Disordered" evidence="2">
    <location>
        <begin position="589"/>
        <end position="634"/>
    </location>
</feature>
<feature type="region of interest" description="Disordered" evidence="2">
    <location>
        <begin position="651"/>
        <end position="727"/>
    </location>
</feature>
<feature type="compositionally biased region" description="Polar residues" evidence="2">
    <location>
        <begin position="88"/>
        <end position="104"/>
    </location>
</feature>
<dbReference type="PANTHER" id="PTHR45725:SF1">
    <property type="entry name" value="DISHEVELLED ASSOCIATED ACTIVATOR OF MORPHOGENESIS, ISOFORM D"/>
    <property type="match status" value="1"/>
</dbReference>
<feature type="compositionally biased region" description="Basic and acidic residues" evidence="2">
    <location>
        <begin position="392"/>
        <end position="402"/>
    </location>
</feature>
<dbReference type="InterPro" id="IPR013083">
    <property type="entry name" value="Znf_RING/FYVE/PHD"/>
</dbReference>
<sequence length="1166" mass="123870">MDGNNQPSHGFLSHILDPQLGQVFNNLVRSVLPSHDQHQQPAEAASLASSQSNPTAEAAPQGLAVPAQAEDANSPSPSHPAPEVNAFRDNSTPSPHASSGSATPQVRDVEMDASVEHSRESAQVDSSRPQPIPRNSRRARVEDDEDEDFLRESNRQRLHSPTPHDDQHHAFMPIPEEHRVPQAGERPRSPPQADAGVHPSPSQDGTHPPHGQMMWTFDFGPAPAHRADAQTAQGPAQPGHDHHHHHHHHDRLPTFNLFINIPVAGPGAPAQPGAANVNGNAAPIYIFNPYFYPTFTDGGNNAGQPAFVFPPFTFPFGQFGMDLVEERDDPERAQRLVDGLEEVPIGLVKRMERAGGPGTGQGETPTCAVCWESLLEPEGGGFEGNAELARAEAAEAAREDAASRQGLNSSMDVDGPASAASDASSSSPGASSSTTTSTTPGGERHPKVVVLPCSHVFHALCLLPWFSKPGRTTCPSCRFDIDPDSLTYRPRPLRSRRPEPQPAPQPAAAAQPQQPPAYGPAPPPFAPAPLQFAPVPAQAAPSTPQTAQASQLEAHPTQGDAGAQPRQQHPPLPPFITFDINMIIPIFPGRPAGAAQPTAPGAQPSDATAQANPQANAQDAPSQAPRTDRNGFRLDDPFLAEAVRTTFERIFGRPAPPPQAQAQPQPQPQQPAAGQAPPGDVPLDWFTFAGPLPGFPPVPPPSTRRGAPERPVPKRKWTLPPPPGPTLRQLVERNEREMGLRCSDVSCGLGPSDDDPTTTFDATALRQISIRPLKSGASSTEAVCEHKFHPSCLVSAERVAGWGGEDKKEDREDAGEDVEVSCPVCRAVGVISRLDWEEGACALAVIIVDWASGPQMVLSDTSSQPQHSLSGDHGYCHLYRAVPCPWGPPPSDSKDIFGGPIPLGECPNNSIAERDPGASSAPGERNCNYCSGATHRRGRRANSASVNGEQRDGGSIRSITFPPNAQVRPSSGCGRQGEKKEGSAPLIAMATCRFAALSTRSGVLSSFSLAAPDSTAEDYSEDASLDDAGDTRFIQIRSIDALVSSAIKGISLLEDAQHAQVVVYKDRAENKPIRRLSSPPGLQACQSGLIGGSYGCWGSRVLVGNERAGQFSAVTTPVVPGLGTLLVEPLRLSQEVATGVLMVVKRQAPREIGCEQGVTPVVRTRK</sequence>
<dbReference type="PANTHER" id="PTHR45725">
    <property type="entry name" value="FORMIN HOMOLOGY 2 FAMILY MEMBER"/>
    <property type="match status" value="1"/>
</dbReference>
<dbReference type="SMART" id="SM00184">
    <property type="entry name" value="RING"/>
    <property type="match status" value="2"/>
</dbReference>
<keyword evidence="1" id="KW-0863">Zinc-finger</keyword>
<feature type="domain" description="RING-type" evidence="3">
    <location>
        <begin position="446"/>
        <end position="478"/>
    </location>
</feature>
<keyword evidence="5" id="KW-1185">Reference proteome</keyword>
<dbReference type="CDD" id="cd16448">
    <property type="entry name" value="RING-H2"/>
    <property type="match status" value="1"/>
</dbReference>
<gene>
    <name evidence="4" type="ORF">PYCCODRAFT_1428436</name>
</gene>
<dbReference type="STRING" id="1353009.A0A1Y2I9V2"/>
<name>A0A1Y2I9V2_TRAC3</name>
<feature type="region of interest" description="Disordered" evidence="2">
    <location>
        <begin position="938"/>
        <end position="980"/>
    </location>
</feature>
<accession>A0A1Y2I9V2</accession>
<dbReference type="InterPro" id="IPR051425">
    <property type="entry name" value="Formin_Homology"/>
</dbReference>
<feature type="compositionally biased region" description="Basic residues" evidence="2">
    <location>
        <begin position="241"/>
        <end position="250"/>
    </location>
</feature>
<keyword evidence="1" id="KW-0479">Metal-binding</keyword>
<keyword evidence="1" id="KW-0862">Zinc</keyword>
<feature type="compositionally biased region" description="Low complexity" evidence="2">
    <location>
        <begin position="589"/>
        <end position="625"/>
    </location>
</feature>
<dbReference type="InterPro" id="IPR001841">
    <property type="entry name" value="Znf_RING"/>
</dbReference>
<feature type="compositionally biased region" description="Pro residues" evidence="2">
    <location>
        <begin position="513"/>
        <end position="527"/>
    </location>
</feature>
<protein>
    <recommendedName>
        <fullName evidence="3">RING-type domain-containing protein</fullName>
    </recommendedName>
</protein>
<feature type="compositionally biased region" description="Basic and acidic residues" evidence="2">
    <location>
        <begin position="107"/>
        <end position="122"/>
    </location>
</feature>
<dbReference type="Proteomes" id="UP000193067">
    <property type="component" value="Unassembled WGS sequence"/>
</dbReference>
<dbReference type="EMBL" id="KZ084150">
    <property type="protein sequence ID" value="OSC97493.1"/>
    <property type="molecule type" value="Genomic_DNA"/>
</dbReference>
<dbReference type="AlphaFoldDB" id="A0A1Y2I9V2"/>
<feature type="region of interest" description="Disordered" evidence="2">
    <location>
        <begin position="474"/>
        <end position="576"/>
    </location>
</feature>
<evidence type="ECO:0000313" key="4">
    <source>
        <dbReference type="EMBL" id="OSC97493.1"/>
    </source>
</evidence>
<dbReference type="Gene3D" id="3.30.40.10">
    <property type="entry name" value="Zinc/RING finger domain, C3HC4 (zinc finger)"/>
    <property type="match status" value="1"/>
</dbReference>
<evidence type="ECO:0000256" key="1">
    <source>
        <dbReference type="PROSITE-ProRule" id="PRU00175"/>
    </source>
</evidence>
<feature type="region of interest" description="Disordered" evidence="2">
    <location>
        <begin position="392"/>
        <end position="444"/>
    </location>
</feature>
<feature type="compositionally biased region" description="Low complexity" evidence="2">
    <location>
        <begin position="414"/>
        <end position="441"/>
    </location>
</feature>